<dbReference type="AlphaFoldDB" id="A0A564U0D7"/>
<accession>A0A564U0D7</accession>
<evidence type="ECO:0000313" key="1">
    <source>
        <dbReference type="EMBL" id="VUX12892.1"/>
    </source>
</evidence>
<keyword evidence="2" id="KW-1185">Reference proteome</keyword>
<dbReference type="Proteomes" id="UP000363661">
    <property type="component" value="Unassembled WGS sequence"/>
</dbReference>
<proteinExistence type="predicted"/>
<dbReference type="RefSeq" id="WP_144367268.1">
    <property type="nucleotide sequence ID" value="NZ_CABHNA010000061.1"/>
</dbReference>
<protein>
    <submittedName>
        <fullName evidence="1">Uncharacterized protein</fullName>
    </submittedName>
</protein>
<gene>
    <name evidence="1" type="ORF">RTSSTS7063_01839</name>
</gene>
<organism evidence="1 2">
    <name type="scientific">[Ruminococcus] torques</name>
    <dbReference type="NCBI Taxonomy" id="33039"/>
    <lineage>
        <taxon>Bacteria</taxon>
        <taxon>Bacillati</taxon>
        <taxon>Bacillota</taxon>
        <taxon>Clostridia</taxon>
        <taxon>Lachnospirales</taxon>
        <taxon>Lachnospiraceae</taxon>
        <taxon>Mediterraneibacter</taxon>
    </lineage>
</organism>
<name>A0A564U0D7_9FIRM</name>
<reference evidence="1 2" key="1">
    <citation type="submission" date="2019-07" db="EMBL/GenBank/DDBJ databases">
        <authorList>
            <person name="Hibberd C M."/>
            <person name="Gehrig L. J."/>
            <person name="Chang H.-W."/>
            <person name="Venkatesh S."/>
        </authorList>
    </citation>
    <scope>NUCLEOTIDE SEQUENCE [LARGE SCALE GENOMIC DNA]</scope>
    <source>
        <strain evidence="1">Ruminococcus_torques_SSTS_Bg7063</strain>
    </source>
</reference>
<dbReference type="EMBL" id="CABHNA010000061">
    <property type="protein sequence ID" value="VUX12892.1"/>
    <property type="molecule type" value="Genomic_DNA"/>
</dbReference>
<evidence type="ECO:0000313" key="2">
    <source>
        <dbReference type="Proteomes" id="UP000363661"/>
    </source>
</evidence>
<sequence length="217" mass="25065">MAYLMRKITLSKWIQEQHDGFCADEINAESLSDLCADENAISTWYIGNKTEEEIQQAVLALVSGFRTLDEIKIVFLDDVEIRNAGLNIEVNEGITKIPEYSNLHRDIAELNAGKLVKLAELVLKKVWEAQTQTINTEQLTLWLIQVINDGKLKFEDLDKNYKIGFASKTKKLINKNKICFEDLDTELQHALETQWIQNKKRTNCKYELECPKYRHAS</sequence>